<feature type="domain" description="Luciferase-like" evidence="2">
    <location>
        <begin position="22"/>
        <end position="238"/>
    </location>
</feature>
<dbReference type="InterPro" id="IPR050564">
    <property type="entry name" value="F420-G6PD/mer"/>
</dbReference>
<dbReference type="GO" id="GO:0016705">
    <property type="term" value="F:oxidoreductase activity, acting on paired donors, with incorporation or reduction of molecular oxygen"/>
    <property type="evidence" value="ECO:0007669"/>
    <property type="project" value="InterPro"/>
</dbReference>
<reference evidence="3" key="1">
    <citation type="submission" date="2018-05" db="EMBL/GenBank/DDBJ databases">
        <authorList>
            <person name="Lanie J.A."/>
            <person name="Ng W.-L."/>
            <person name="Kazmierczak K.M."/>
            <person name="Andrzejewski T.M."/>
            <person name="Davidsen T.M."/>
            <person name="Wayne K.J."/>
            <person name="Tettelin H."/>
            <person name="Glass J.I."/>
            <person name="Rusch D."/>
            <person name="Podicherti R."/>
            <person name="Tsui H.-C.T."/>
            <person name="Winkler M.E."/>
        </authorList>
    </citation>
    <scope>NUCLEOTIDE SEQUENCE</scope>
</reference>
<dbReference type="InterPro" id="IPR011251">
    <property type="entry name" value="Luciferase-like_dom"/>
</dbReference>
<keyword evidence="1" id="KW-0560">Oxidoreductase</keyword>
<proteinExistence type="predicted"/>
<organism evidence="3">
    <name type="scientific">marine metagenome</name>
    <dbReference type="NCBI Taxonomy" id="408172"/>
    <lineage>
        <taxon>unclassified sequences</taxon>
        <taxon>metagenomes</taxon>
        <taxon>ecological metagenomes</taxon>
    </lineage>
</organism>
<sequence>MKVRIGFGFGGSAHPGDTGLFGRLVDDLESLGFDSLWVSERANGLTLDPMVAMSYAAGRTERLKFGPAVMVLPGRNPVLCAKAIASLDLVSGGRALPAFGLGIADAAEHQAFGVARGDRAAWFDEALPLMRRLWDAGEDAVDHEGPRFTLSGVRVQPKPVQQPIEVWLGGFAPSELRRCGRLGDGWLPSFTTPAVVAAGIATIQETAADCGREIDPGHFGALVPFVHRSLPERFVARLRDRQPGLDPAEVIATGVAGLADRLRSFVDVGATKFVLFPLDEPDDWQGTLNAVADECLPLQT</sequence>
<dbReference type="SUPFAM" id="SSF51679">
    <property type="entry name" value="Bacterial luciferase-like"/>
    <property type="match status" value="1"/>
</dbReference>
<dbReference type="InterPro" id="IPR036661">
    <property type="entry name" value="Luciferase-like_sf"/>
</dbReference>
<evidence type="ECO:0000313" key="3">
    <source>
        <dbReference type="EMBL" id="SVA32841.1"/>
    </source>
</evidence>
<protein>
    <recommendedName>
        <fullName evidence="2">Luciferase-like domain-containing protein</fullName>
    </recommendedName>
</protein>
<dbReference type="PANTHER" id="PTHR43244">
    <property type="match status" value="1"/>
</dbReference>
<gene>
    <name evidence="3" type="ORF">METZ01_LOCUS85695</name>
</gene>
<accession>A0A381UYN8</accession>
<dbReference type="Gene3D" id="3.20.20.30">
    <property type="entry name" value="Luciferase-like domain"/>
    <property type="match status" value="1"/>
</dbReference>
<evidence type="ECO:0000259" key="2">
    <source>
        <dbReference type="Pfam" id="PF00296"/>
    </source>
</evidence>
<dbReference type="EMBL" id="UINC01007351">
    <property type="protein sequence ID" value="SVA32841.1"/>
    <property type="molecule type" value="Genomic_DNA"/>
</dbReference>
<evidence type="ECO:0000256" key="1">
    <source>
        <dbReference type="ARBA" id="ARBA00023002"/>
    </source>
</evidence>
<name>A0A381UYN8_9ZZZZ</name>
<dbReference type="AlphaFoldDB" id="A0A381UYN8"/>
<dbReference type="Pfam" id="PF00296">
    <property type="entry name" value="Bac_luciferase"/>
    <property type="match status" value="1"/>
</dbReference>
<dbReference type="PANTHER" id="PTHR43244:SF1">
    <property type="entry name" value="5,10-METHYLENETETRAHYDROMETHANOPTERIN REDUCTASE"/>
    <property type="match status" value="1"/>
</dbReference>